<dbReference type="AlphaFoldDB" id="A0A2H1GYZ9"/>
<dbReference type="PANTHER" id="PTHR24148">
    <property type="entry name" value="ANKYRIN REPEAT DOMAIN-CONTAINING PROTEIN 39 HOMOLOG-RELATED"/>
    <property type="match status" value="1"/>
</dbReference>
<evidence type="ECO:0000313" key="3">
    <source>
        <dbReference type="EMBL" id="SMR58763.1"/>
    </source>
</evidence>
<reference evidence="4" key="1">
    <citation type="submission" date="2017-05" db="EMBL/GenBank/DDBJ databases">
        <authorList>
            <person name="Song R."/>
            <person name="Chenine A.L."/>
            <person name="Ruprecht R.M."/>
        </authorList>
    </citation>
    <scope>NUCLEOTIDE SEQUENCE [LARGE SCALE GENOMIC DNA]</scope>
</reference>
<feature type="compositionally biased region" description="Polar residues" evidence="1">
    <location>
        <begin position="177"/>
        <end position="187"/>
    </location>
</feature>
<organism evidence="3 4">
    <name type="scientific">Zymoseptoria tritici ST99CH_1E4</name>
    <dbReference type="NCBI Taxonomy" id="1276532"/>
    <lineage>
        <taxon>Eukaryota</taxon>
        <taxon>Fungi</taxon>
        <taxon>Dikarya</taxon>
        <taxon>Ascomycota</taxon>
        <taxon>Pezizomycotina</taxon>
        <taxon>Dothideomycetes</taxon>
        <taxon>Dothideomycetidae</taxon>
        <taxon>Mycosphaerellales</taxon>
        <taxon>Mycosphaerellaceae</taxon>
        <taxon>Zymoseptoria</taxon>
    </lineage>
</organism>
<dbReference type="Pfam" id="PF06985">
    <property type="entry name" value="HET"/>
    <property type="match status" value="1"/>
</dbReference>
<feature type="region of interest" description="Disordered" evidence="1">
    <location>
        <begin position="177"/>
        <end position="197"/>
    </location>
</feature>
<dbReference type="Pfam" id="PF26639">
    <property type="entry name" value="Het-6_barrel"/>
    <property type="match status" value="1"/>
</dbReference>
<protein>
    <recommendedName>
        <fullName evidence="2">Heterokaryon incompatibility domain-containing protein</fullName>
    </recommendedName>
</protein>
<evidence type="ECO:0000256" key="1">
    <source>
        <dbReference type="SAM" id="MobiDB-lite"/>
    </source>
</evidence>
<evidence type="ECO:0000313" key="4">
    <source>
        <dbReference type="Proteomes" id="UP000245764"/>
    </source>
</evidence>
<dbReference type="InterPro" id="IPR010730">
    <property type="entry name" value="HET"/>
</dbReference>
<feature type="domain" description="Heterokaryon incompatibility" evidence="2">
    <location>
        <begin position="70"/>
        <end position="229"/>
    </location>
</feature>
<accession>A0A2H1GYZ9</accession>
<feature type="region of interest" description="Disordered" evidence="1">
    <location>
        <begin position="519"/>
        <end position="540"/>
    </location>
</feature>
<proteinExistence type="predicted"/>
<dbReference type="InterPro" id="IPR052895">
    <property type="entry name" value="HetReg/Transcr_Mod"/>
</dbReference>
<gene>
    <name evidence="3" type="ORF">ZT1E4_G9498</name>
</gene>
<dbReference type="EMBL" id="LT854261">
    <property type="protein sequence ID" value="SMR58763.1"/>
    <property type="molecule type" value="Genomic_DNA"/>
</dbReference>
<evidence type="ECO:0000259" key="2">
    <source>
        <dbReference type="Pfam" id="PF06985"/>
    </source>
</evidence>
<dbReference type="PANTHER" id="PTHR24148:SF64">
    <property type="entry name" value="HETEROKARYON INCOMPATIBILITY DOMAIN-CONTAINING PROTEIN"/>
    <property type="match status" value="1"/>
</dbReference>
<sequence length="650" mass="73628">MNGTSEAEAPLLYRPLAAERKEIRILCLDDDGTQDSRHFRNRIAPAVSTPRILKFRLETISLVDRIVPFYEAISYCWGVKEDYPAQIVLNGHTVSIPWAAEATLRAVCLRQGHPLVWLDAVCIDQDNTNERNRQVAIMGDVYAKAARVLVWLGAENPDAEPGIRSLRKLSEMFYQKPSQSQNGQDQPPDSGKALPMSPELRKVAPNVEWKALYSFFSNRWFTRAWVIQEVSLSKHSLCYQGLSVVDWAEVATVATWLYERRHKLPNQPDKIALSGIENAALMWTIRRHKSQKLASLLRLVYTFNCTEPRDMVYSVLGLRHKSAQKSDSDSRIITIYEEPLLEVYAKATKAAIVETESLGILKHAHSLRQLDRRASDIGDFPSWALRLDWRGHYHINPISYRNFRFNAHDSMPLSLWPNDSSRVLRVEGVLVDIIEDVSDQMQWKVYGEKFSDTLSAAAVLHETYSWAREVLPQFPAASLARQFSVTVAAGQDANGHKIADDPIRGNRLYEGFMNAAHAPDAVPGSEEIRDDVSTSSRSTRSVDVRDFDSDLENDNPDATYALSAMMKSGHHRTLFVTRRGYMGLGTDNARPGDSVCILFGGSVPFVLRPEAHFWRFVGDAFVEDLMEGDYLRSLKARGKLGDMKQWFKIR</sequence>
<name>A0A2H1GYZ9_ZYMTR</name>
<dbReference type="Proteomes" id="UP000245764">
    <property type="component" value="Chromosome 9"/>
</dbReference>